<gene>
    <name evidence="3" type="ORF">N780_09560</name>
</gene>
<feature type="region of interest" description="Disordered" evidence="2">
    <location>
        <begin position="1"/>
        <end position="31"/>
    </location>
</feature>
<comment type="caution">
    <text evidence="3">The sequence shown here is derived from an EMBL/GenBank/DDBJ whole genome shotgun (WGS) entry which is preliminary data.</text>
</comment>
<feature type="coiled-coil region" evidence="1">
    <location>
        <begin position="105"/>
        <end position="157"/>
    </location>
</feature>
<protein>
    <submittedName>
        <fullName evidence="3">Uncharacterized protein</fullName>
    </submittedName>
</protein>
<dbReference type="Proteomes" id="UP000030153">
    <property type="component" value="Unassembled WGS sequence"/>
</dbReference>
<reference evidence="3 4" key="1">
    <citation type="submission" date="2013-08" db="EMBL/GenBank/DDBJ databases">
        <title>Genome of Pontibacillus chungwhensis.</title>
        <authorList>
            <person name="Wang Q."/>
            <person name="Wang G."/>
        </authorList>
    </citation>
    <scope>NUCLEOTIDE SEQUENCE [LARGE SCALE GENOMIC DNA]</scope>
    <source>
        <strain evidence="3 4">BH030062</strain>
    </source>
</reference>
<evidence type="ECO:0000313" key="4">
    <source>
        <dbReference type="Proteomes" id="UP000030153"/>
    </source>
</evidence>
<evidence type="ECO:0000313" key="3">
    <source>
        <dbReference type="EMBL" id="KGP89881.1"/>
    </source>
</evidence>
<name>A0A0A2UTT5_9BACI</name>
<sequence>MKKGLDGLRKPGGRPKGNKSEVFSQENGNIEVMTSKEKPDKDVQLGKMDMASSVVDTVGDVVSQVSRSIENVKLASMELDKIRETSRRDVKVAKESTKTTKIEEREKTKRFVQETEKEIREIEKESTKLANTHMETMKKQDQEHERKMKQLQLAEDHLGQLSDHLQVLMDKVKQCHAEGIEVPEELTLQIQEHSKVLTERTIQLQQS</sequence>
<keyword evidence="1" id="KW-0175">Coiled coil</keyword>
<dbReference type="RefSeq" id="WP_036787333.1">
    <property type="nucleotide sequence ID" value="NZ_AVBG01000020.1"/>
</dbReference>
<keyword evidence="4" id="KW-1185">Reference proteome</keyword>
<proteinExistence type="predicted"/>
<dbReference type="AlphaFoldDB" id="A0A0A2UTT5"/>
<organism evidence="3 4">
    <name type="scientific">Pontibacillus chungwhensis BH030062</name>
    <dbReference type="NCBI Taxonomy" id="1385513"/>
    <lineage>
        <taxon>Bacteria</taxon>
        <taxon>Bacillati</taxon>
        <taxon>Bacillota</taxon>
        <taxon>Bacilli</taxon>
        <taxon>Bacillales</taxon>
        <taxon>Bacillaceae</taxon>
        <taxon>Pontibacillus</taxon>
    </lineage>
</organism>
<dbReference type="STRING" id="1385513.N780_09560"/>
<dbReference type="EMBL" id="AVBG01000020">
    <property type="protein sequence ID" value="KGP89881.1"/>
    <property type="molecule type" value="Genomic_DNA"/>
</dbReference>
<evidence type="ECO:0000256" key="2">
    <source>
        <dbReference type="SAM" id="MobiDB-lite"/>
    </source>
</evidence>
<accession>A0A0A2UTT5</accession>
<evidence type="ECO:0000256" key="1">
    <source>
        <dbReference type="SAM" id="Coils"/>
    </source>
</evidence>